<feature type="region of interest" description="Disordered" evidence="1">
    <location>
        <begin position="335"/>
        <end position="357"/>
    </location>
</feature>
<feature type="compositionally biased region" description="Polar residues" evidence="1">
    <location>
        <begin position="345"/>
        <end position="357"/>
    </location>
</feature>
<feature type="chain" id="PRO_5009535576" description="Ig-like domain-containing protein" evidence="2">
    <location>
        <begin position="24"/>
        <end position="453"/>
    </location>
</feature>
<dbReference type="Proteomes" id="UP000178227">
    <property type="component" value="Unassembled WGS sequence"/>
</dbReference>
<protein>
    <recommendedName>
        <fullName evidence="5">Ig-like domain-containing protein</fullName>
    </recommendedName>
</protein>
<evidence type="ECO:0000256" key="2">
    <source>
        <dbReference type="SAM" id="SignalP"/>
    </source>
</evidence>
<accession>A0A1F8GB01</accession>
<dbReference type="PROSITE" id="PS51257">
    <property type="entry name" value="PROKAR_LIPOPROTEIN"/>
    <property type="match status" value="1"/>
</dbReference>
<dbReference type="STRING" id="1802694.A2918_02225"/>
<sequence length="453" mass="48405">MNKMKLKLIVFTTFILACFFMLAEDAKAYNPGGVTISGNVPNFCYTLMAKGETPSGYREDSWYQCLNQWGSYSVRYYWYGMEEGDWTIIVDLNSVPGYTFNKVDPEGWVSNRNGKERGYYVTWNQNQPPPTVNFYPDSSSIPYNTSTGLHVRSNASYCVTGQNWSPQGVQIPANYDTTTGNLTITKTYDITCYNSSGGSTLASTTVKVQEPSPPSVSVSVSPSRVNRGENVTVSWSVSGNVTGCWGTGNWPTWSGQWLGTSGYSSTTTGGLTADPTTFGVRCEGPGGSDLKERSVAVIQPARPTASISASPASVRYNGTSVLTWSSTDATSCTAGGTTTGWQGPVETSSNGVPLSRRTTLPLTSSQTYTLTCTGPGGTSPTAQTTVPVLEPSVSITCEPSSIPYNSSAKVNWSSQNVSQCTVSPTGWAGTDNSRSTGNLTGPATYTYTVTCEP</sequence>
<reference evidence="3 4" key="1">
    <citation type="journal article" date="2016" name="Nat. Commun.">
        <title>Thousands of microbial genomes shed light on interconnected biogeochemical processes in an aquifer system.</title>
        <authorList>
            <person name="Anantharaman K."/>
            <person name="Brown C.T."/>
            <person name="Hug L.A."/>
            <person name="Sharon I."/>
            <person name="Castelle C.J."/>
            <person name="Probst A.J."/>
            <person name="Thomas B.C."/>
            <person name="Singh A."/>
            <person name="Wilkins M.J."/>
            <person name="Karaoz U."/>
            <person name="Brodie E.L."/>
            <person name="Williams K.H."/>
            <person name="Hubbard S.S."/>
            <person name="Banfield J.F."/>
        </authorList>
    </citation>
    <scope>NUCLEOTIDE SEQUENCE [LARGE SCALE GENOMIC DNA]</scope>
</reference>
<feature type="signal peptide" evidence="2">
    <location>
        <begin position="1"/>
        <end position="23"/>
    </location>
</feature>
<evidence type="ECO:0008006" key="5">
    <source>
        <dbReference type="Google" id="ProtNLM"/>
    </source>
</evidence>
<name>A0A1F8GB01_9BACT</name>
<organism evidence="3 4">
    <name type="scientific">Candidatus Yanofskybacteria bacterium RIFCSPLOWO2_01_FULL_42_49</name>
    <dbReference type="NCBI Taxonomy" id="1802694"/>
    <lineage>
        <taxon>Bacteria</taxon>
        <taxon>Candidatus Yanofskyibacteriota</taxon>
    </lineage>
</organism>
<evidence type="ECO:0000256" key="1">
    <source>
        <dbReference type="SAM" id="MobiDB-lite"/>
    </source>
</evidence>
<evidence type="ECO:0000313" key="4">
    <source>
        <dbReference type="Proteomes" id="UP000178227"/>
    </source>
</evidence>
<evidence type="ECO:0000313" key="3">
    <source>
        <dbReference type="EMBL" id="OGN22555.1"/>
    </source>
</evidence>
<proteinExistence type="predicted"/>
<comment type="caution">
    <text evidence="3">The sequence shown here is derived from an EMBL/GenBank/DDBJ whole genome shotgun (WGS) entry which is preliminary data.</text>
</comment>
<dbReference type="EMBL" id="MGKI01000011">
    <property type="protein sequence ID" value="OGN22555.1"/>
    <property type="molecule type" value="Genomic_DNA"/>
</dbReference>
<dbReference type="AlphaFoldDB" id="A0A1F8GB01"/>
<gene>
    <name evidence="3" type="ORF">A2918_02225</name>
</gene>
<keyword evidence="2" id="KW-0732">Signal</keyword>